<dbReference type="AlphaFoldDB" id="A0AAN7TQJ4"/>
<organism evidence="1 2">
    <name type="scientific">Dictyostelium firmibasis</name>
    <dbReference type="NCBI Taxonomy" id="79012"/>
    <lineage>
        <taxon>Eukaryota</taxon>
        <taxon>Amoebozoa</taxon>
        <taxon>Evosea</taxon>
        <taxon>Eumycetozoa</taxon>
        <taxon>Dictyostelia</taxon>
        <taxon>Dictyosteliales</taxon>
        <taxon>Dictyosteliaceae</taxon>
        <taxon>Dictyostelium</taxon>
    </lineage>
</organism>
<proteinExistence type="predicted"/>
<sequence length="114" mass="13211">MADDNKDNDNLFTPKNIKHCEEKSNKFFSVLLANKNNFNKKECKDAFEDLSQCCEASNNLPDPVDKIHPAVKLLQHWLPRLFTNDLPRERTVIADTLAYLMPKVFDPEDDDEDD</sequence>
<dbReference type="Proteomes" id="UP001344447">
    <property type="component" value="Unassembled WGS sequence"/>
</dbReference>
<comment type="caution">
    <text evidence="1">The sequence shown here is derived from an EMBL/GenBank/DDBJ whole genome shotgun (WGS) entry which is preliminary data.</text>
</comment>
<dbReference type="SUPFAM" id="SSF47072">
    <property type="entry name" value="Cysteine alpha-hairpin motif"/>
    <property type="match status" value="1"/>
</dbReference>
<name>A0AAN7TQJ4_9MYCE</name>
<evidence type="ECO:0000313" key="1">
    <source>
        <dbReference type="EMBL" id="KAK5578462.1"/>
    </source>
</evidence>
<dbReference type="EMBL" id="JAVFKY010000003">
    <property type="protein sequence ID" value="KAK5578462.1"/>
    <property type="molecule type" value="Genomic_DNA"/>
</dbReference>
<accession>A0AAN7TQJ4</accession>
<protein>
    <submittedName>
        <fullName evidence="1">Uncharacterized protein</fullName>
    </submittedName>
</protein>
<evidence type="ECO:0000313" key="2">
    <source>
        <dbReference type="Proteomes" id="UP001344447"/>
    </source>
</evidence>
<dbReference type="InterPro" id="IPR009069">
    <property type="entry name" value="Cys_alpha_HP_mot_SF"/>
</dbReference>
<gene>
    <name evidence="1" type="ORF">RB653_008133</name>
</gene>
<reference evidence="1 2" key="1">
    <citation type="submission" date="2023-11" db="EMBL/GenBank/DDBJ databases">
        <title>Dfirmibasis_genome.</title>
        <authorList>
            <person name="Edelbroek B."/>
            <person name="Kjellin J."/>
            <person name="Jerlstrom-Hultqvist J."/>
            <person name="Soderbom F."/>
        </authorList>
    </citation>
    <scope>NUCLEOTIDE SEQUENCE [LARGE SCALE GENOMIC DNA]</scope>
    <source>
        <strain evidence="1 2">TNS-C-14</strain>
    </source>
</reference>
<keyword evidence="2" id="KW-1185">Reference proteome</keyword>